<evidence type="ECO:0000313" key="2">
    <source>
        <dbReference type="WBParaSite" id="nRc.2.0.1.t29446-RA"/>
    </source>
</evidence>
<sequence length="125" mass="14205">MELCVVFTYSKISLTAFRVLKAKGGIGFNLAIEFLNVRAFSKTDSFSSAEVNMLKDMKFMQNQAQLLSEKLERLKQSLTIKNVGKQHQSNEERSKTEKAAYNLQKLLESQNSQIDALRIDLNSLL</sequence>
<reference evidence="2" key="1">
    <citation type="submission" date="2022-11" db="UniProtKB">
        <authorList>
            <consortium name="WormBaseParasite"/>
        </authorList>
    </citation>
    <scope>IDENTIFICATION</scope>
</reference>
<dbReference type="AlphaFoldDB" id="A0A915JT71"/>
<evidence type="ECO:0000313" key="1">
    <source>
        <dbReference type="Proteomes" id="UP000887565"/>
    </source>
</evidence>
<accession>A0A915JT71</accession>
<dbReference type="Proteomes" id="UP000887565">
    <property type="component" value="Unplaced"/>
</dbReference>
<name>A0A915JT71_ROMCU</name>
<dbReference type="WBParaSite" id="nRc.2.0.1.t29446-RA">
    <property type="protein sequence ID" value="nRc.2.0.1.t29446-RA"/>
    <property type="gene ID" value="nRc.2.0.1.g29446"/>
</dbReference>
<protein>
    <submittedName>
        <fullName evidence="2">Uncharacterized protein</fullName>
    </submittedName>
</protein>
<organism evidence="1 2">
    <name type="scientific">Romanomermis culicivorax</name>
    <name type="common">Nematode worm</name>
    <dbReference type="NCBI Taxonomy" id="13658"/>
    <lineage>
        <taxon>Eukaryota</taxon>
        <taxon>Metazoa</taxon>
        <taxon>Ecdysozoa</taxon>
        <taxon>Nematoda</taxon>
        <taxon>Enoplea</taxon>
        <taxon>Dorylaimia</taxon>
        <taxon>Mermithida</taxon>
        <taxon>Mermithoidea</taxon>
        <taxon>Mermithidae</taxon>
        <taxon>Romanomermis</taxon>
    </lineage>
</organism>
<keyword evidence="1" id="KW-1185">Reference proteome</keyword>
<proteinExistence type="predicted"/>